<dbReference type="EMBL" id="MK500565">
    <property type="protein sequence ID" value="QBK91755.1"/>
    <property type="molecule type" value="Genomic_DNA"/>
</dbReference>
<feature type="transmembrane region" description="Helical" evidence="1">
    <location>
        <begin position="7"/>
        <end position="31"/>
    </location>
</feature>
<keyword evidence="1" id="KW-0472">Membrane</keyword>
<evidence type="ECO:0000313" key="2">
    <source>
        <dbReference type="EMBL" id="QBK91755.1"/>
    </source>
</evidence>
<organism evidence="2">
    <name type="scientific">Pithovirus LCPAC304</name>
    <dbReference type="NCBI Taxonomy" id="2506594"/>
    <lineage>
        <taxon>Viruses</taxon>
        <taxon>Pithoviruses</taxon>
    </lineage>
</organism>
<gene>
    <name evidence="2" type="ORF">LCPAC304_00930</name>
</gene>
<name>A0A481Z8F4_9VIRU</name>
<keyword evidence="1" id="KW-1133">Transmembrane helix</keyword>
<sequence length="170" mass="19207">MSHAFYVTFWVSIVVLLIIAVIYSFSASTSIGDFEEADTSARMAEARDSLVWTLILQSIALALLVVLLIYGFAFKWHAVYERPPCVFLLYAFFFVWFVAALIPLVLAYERVGASVEILTSATIQHAKRDLGVAIASVGAIEILLLIGYFGYVYRYETLRHLMFEKCMRAQ</sequence>
<evidence type="ECO:0000256" key="1">
    <source>
        <dbReference type="SAM" id="Phobius"/>
    </source>
</evidence>
<feature type="transmembrane region" description="Helical" evidence="1">
    <location>
        <begin position="85"/>
        <end position="108"/>
    </location>
</feature>
<reference evidence="2" key="1">
    <citation type="journal article" date="2019" name="MBio">
        <title>Virus Genomes from Deep Sea Sediments Expand the Ocean Megavirome and Support Independent Origins of Viral Gigantism.</title>
        <authorList>
            <person name="Backstrom D."/>
            <person name="Yutin N."/>
            <person name="Jorgensen S.L."/>
            <person name="Dharamshi J."/>
            <person name="Homa F."/>
            <person name="Zaremba-Niedwiedzka K."/>
            <person name="Spang A."/>
            <person name="Wolf Y.I."/>
            <person name="Koonin E.V."/>
            <person name="Ettema T.J."/>
        </authorList>
    </citation>
    <scope>NUCLEOTIDE SEQUENCE</scope>
</reference>
<proteinExistence type="predicted"/>
<feature type="transmembrane region" description="Helical" evidence="1">
    <location>
        <begin position="130"/>
        <end position="153"/>
    </location>
</feature>
<accession>A0A481Z8F4</accession>
<feature type="transmembrane region" description="Helical" evidence="1">
    <location>
        <begin position="51"/>
        <end position="73"/>
    </location>
</feature>
<keyword evidence="1" id="KW-0812">Transmembrane</keyword>
<protein>
    <submittedName>
        <fullName evidence="2">Uncharacterized protein</fullName>
    </submittedName>
</protein>